<gene>
    <name evidence="1" type="ORF">I9054_018030</name>
</gene>
<accession>A0A8I1AKK0</accession>
<evidence type="ECO:0000313" key="1">
    <source>
        <dbReference type="EMBL" id="UUN97224.1"/>
    </source>
</evidence>
<dbReference type="EMBL" id="CP092085">
    <property type="protein sequence ID" value="UUN97224.1"/>
    <property type="molecule type" value="Genomic_DNA"/>
</dbReference>
<organism evidence="1 2">
    <name type="scientific">Acinetobacter bereziniae</name>
    <name type="common">Acinetobacter genomosp. 10</name>
    <dbReference type="NCBI Taxonomy" id="106648"/>
    <lineage>
        <taxon>Bacteria</taxon>
        <taxon>Pseudomonadati</taxon>
        <taxon>Pseudomonadota</taxon>
        <taxon>Gammaproteobacteria</taxon>
        <taxon>Moraxellales</taxon>
        <taxon>Moraxellaceae</taxon>
        <taxon>Acinetobacter</taxon>
    </lineage>
</organism>
<sequence length="169" mass="19857">MFRWVNHLQFNLGQIILFILVIVGIGYGCYATVLHFQAASQLNEARKAMDDIRLVLIWSVKQQPNAVVKTCNFNNIQHVIKQDELKRMNQLLNWNLNIVQQTQYVEHIKVYAMNDLHTCMIKAYFKNDHFVSEHLAGKYIAYQYDLKNNKTECLTDIEKYSLVKSCTRL</sequence>
<dbReference type="Proteomes" id="UP000644140">
    <property type="component" value="Chromosome"/>
</dbReference>
<dbReference type="RefSeq" id="WP_058967264.1">
    <property type="nucleotide sequence ID" value="NZ_BKNL01000009.1"/>
</dbReference>
<evidence type="ECO:0000313" key="2">
    <source>
        <dbReference type="Proteomes" id="UP000644140"/>
    </source>
</evidence>
<name>A0A8I1AKK0_ACIBZ</name>
<dbReference type="PROSITE" id="PS51257">
    <property type="entry name" value="PROKAR_LIPOPROTEIN"/>
    <property type="match status" value="1"/>
</dbReference>
<dbReference type="AlphaFoldDB" id="A0A8I1AKK0"/>
<protein>
    <submittedName>
        <fullName evidence="1">Uncharacterized protein</fullName>
    </submittedName>
</protein>
<proteinExistence type="predicted"/>
<reference evidence="1" key="1">
    <citation type="submission" date="2022-02" db="EMBL/GenBank/DDBJ databases">
        <title>Characterization of Tn125 harboring carbapenem-resistant Acinetobacter bereziniae clinical isolates.</title>
        <authorList>
            <person name="Wong N.-K."/>
            <person name="Pan Q."/>
        </authorList>
    </citation>
    <scope>NUCLEOTIDE SEQUENCE</scope>
    <source>
        <strain evidence="1">GD03393</strain>
    </source>
</reference>